<evidence type="ECO:0000256" key="1">
    <source>
        <dbReference type="ARBA" id="ARBA00022491"/>
    </source>
</evidence>
<proteinExistence type="predicted"/>
<dbReference type="Proteomes" id="UP001359559">
    <property type="component" value="Unassembled WGS sequence"/>
</dbReference>
<dbReference type="GO" id="GO:0000122">
    <property type="term" value="P:negative regulation of transcription by RNA polymerase II"/>
    <property type="evidence" value="ECO:0007669"/>
    <property type="project" value="TreeGrafter"/>
</dbReference>
<dbReference type="GO" id="GO:0000118">
    <property type="term" value="C:histone deacetylase complex"/>
    <property type="evidence" value="ECO:0007669"/>
    <property type="project" value="TreeGrafter"/>
</dbReference>
<dbReference type="InterPro" id="IPR039774">
    <property type="entry name" value="Sin3-like"/>
</dbReference>
<keyword evidence="4" id="KW-1185">Reference proteome</keyword>
<evidence type="ECO:0000259" key="2">
    <source>
        <dbReference type="Pfam" id="PF16879"/>
    </source>
</evidence>
<feature type="domain" description="Sin3 C-terminal" evidence="2">
    <location>
        <begin position="3"/>
        <end position="109"/>
    </location>
</feature>
<dbReference type="Pfam" id="PF16879">
    <property type="entry name" value="Sin3a_C"/>
    <property type="match status" value="1"/>
</dbReference>
<accession>A0AAN9EUV3</accession>
<reference evidence="3 4" key="1">
    <citation type="submission" date="2024-01" db="EMBL/GenBank/DDBJ databases">
        <title>The genomes of 5 underutilized Papilionoideae crops provide insights into root nodulation and disease resistance.</title>
        <authorList>
            <person name="Yuan L."/>
        </authorList>
    </citation>
    <scope>NUCLEOTIDE SEQUENCE [LARGE SCALE GENOMIC DNA]</scope>
    <source>
        <strain evidence="3">LY-2023</strain>
        <tissue evidence="3">Leaf</tissue>
    </source>
</reference>
<dbReference type="PANTHER" id="PTHR12346:SF0">
    <property type="entry name" value="SIN3A, ISOFORM G"/>
    <property type="match status" value="1"/>
</dbReference>
<dbReference type="GO" id="GO:0003714">
    <property type="term" value="F:transcription corepressor activity"/>
    <property type="evidence" value="ECO:0007669"/>
    <property type="project" value="InterPro"/>
</dbReference>
<dbReference type="EMBL" id="JAYKXN010000008">
    <property type="protein sequence ID" value="KAK7263736.1"/>
    <property type="molecule type" value="Genomic_DNA"/>
</dbReference>
<dbReference type="AlphaFoldDB" id="A0AAN9EUV3"/>
<dbReference type="PANTHER" id="PTHR12346">
    <property type="entry name" value="SIN3B-RELATED"/>
    <property type="match status" value="1"/>
</dbReference>
<gene>
    <name evidence="3" type="ORF">RJT34_31331</name>
</gene>
<organism evidence="3 4">
    <name type="scientific">Clitoria ternatea</name>
    <name type="common">Butterfly pea</name>
    <dbReference type="NCBI Taxonomy" id="43366"/>
    <lineage>
        <taxon>Eukaryota</taxon>
        <taxon>Viridiplantae</taxon>
        <taxon>Streptophyta</taxon>
        <taxon>Embryophyta</taxon>
        <taxon>Tracheophyta</taxon>
        <taxon>Spermatophyta</taxon>
        <taxon>Magnoliopsida</taxon>
        <taxon>eudicotyledons</taxon>
        <taxon>Gunneridae</taxon>
        <taxon>Pentapetalae</taxon>
        <taxon>rosids</taxon>
        <taxon>fabids</taxon>
        <taxon>Fabales</taxon>
        <taxon>Fabaceae</taxon>
        <taxon>Papilionoideae</taxon>
        <taxon>50 kb inversion clade</taxon>
        <taxon>NPAAA clade</taxon>
        <taxon>indigoferoid/millettioid clade</taxon>
        <taxon>Phaseoleae</taxon>
        <taxon>Clitoria</taxon>
    </lineage>
</organism>
<name>A0AAN9EUV3_CLITE</name>
<keyword evidence="1" id="KW-0678">Repressor</keyword>
<dbReference type="GO" id="GO:0000785">
    <property type="term" value="C:chromatin"/>
    <property type="evidence" value="ECO:0007669"/>
    <property type="project" value="TreeGrafter"/>
</dbReference>
<evidence type="ECO:0000313" key="4">
    <source>
        <dbReference type="Proteomes" id="UP001359559"/>
    </source>
</evidence>
<sequence>MSSTDQYGRFMNALCNLLDGSSDNTIFKDDCRPIIGTQSYVLFTLNKLIYKLVKQLQAVAADEMDNKLLQLYAYEKSRKPSIFLEVICHENGRVLHDKIIYRVECSPTPIQLCI</sequence>
<comment type="caution">
    <text evidence="3">The sequence shown here is derived from an EMBL/GenBank/DDBJ whole genome shotgun (WGS) entry which is preliminary data.</text>
</comment>
<protein>
    <recommendedName>
        <fullName evidence="2">Sin3 C-terminal domain-containing protein</fullName>
    </recommendedName>
</protein>
<evidence type="ECO:0000313" key="3">
    <source>
        <dbReference type="EMBL" id="KAK7263736.1"/>
    </source>
</evidence>
<dbReference type="InterPro" id="IPR031693">
    <property type="entry name" value="Sin3_C"/>
</dbReference>